<evidence type="ECO:0000256" key="1">
    <source>
        <dbReference type="SAM" id="MobiDB-lite"/>
    </source>
</evidence>
<dbReference type="KEGG" id="stir:DDW44_17750"/>
<reference evidence="2 3" key="1">
    <citation type="submission" date="2018-05" db="EMBL/GenBank/DDBJ databases">
        <title>Complete genome sequence of sponge-derived Streptomyces sp. HNM0039.</title>
        <authorList>
            <person name="Huang X."/>
            <person name="Zhou S."/>
        </authorList>
    </citation>
    <scope>NUCLEOTIDE SEQUENCE [LARGE SCALE GENOMIC DNA]</scope>
    <source>
        <strain evidence="2 3">HNM0039</strain>
    </source>
</reference>
<feature type="compositionally biased region" description="Low complexity" evidence="1">
    <location>
        <begin position="44"/>
        <end position="55"/>
    </location>
</feature>
<protein>
    <submittedName>
        <fullName evidence="2">Sporulation protein SsgA</fullName>
    </submittedName>
</protein>
<name>A0A2S1SVI6_9ACTN</name>
<feature type="region of interest" description="Disordered" evidence="1">
    <location>
        <begin position="1"/>
        <end position="107"/>
    </location>
</feature>
<dbReference type="Proteomes" id="UP000244900">
    <property type="component" value="Chromosome"/>
</dbReference>
<organism evidence="2 3">
    <name type="scientific">Streptomyces tirandamycinicus</name>
    <dbReference type="NCBI Taxonomy" id="2174846"/>
    <lineage>
        <taxon>Bacteria</taxon>
        <taxon>Bacillati</taxon>
        <taxon>Actinomycetota</taxon>
        <taxon>Actinomycetes</taxon>
        <taxon>Kitasatosporales</taxon>
        <taxon>Streptomycetaceae</taxon>
        <taxon>Streptomyces</taxon>
    </lineage>
</organism>
<dbReference type="OrthoDB" id="3691370at2"/>
<feature type="compositionally biased region" description="Basic and acidic residues" evidence="1">
    <location>
        <begin position="57"/>
        <end position="69"/>
    </location>
</feature>
<dbReference type="RefSeq" id="WP_108907047.1">
    <property type="nucleotide sequence ID" value="NZ_CP029188.1"/>
</dbReference>
<proteinExistence type="predicted"/>
<evidence type="ECO:0000313" key="2">
    <source>
        <dbReference type="EMBL" id="AWI30415.1"/>
    </source>
</evidence>
<evidence type="ECO:0000313" key="3">
    <source>
        <dbReference type="Proteomes" id="UP000244900"/>
    </source>
</evidence>
<dbReference type="InterPro" id="IPR053789">
    <property type="entry name" value="TraA-like"/>
</dbReference>
<sequence>MSSFTPPPSSGNGSGAPHGGSANSSTGARSWFGGTQDSGGPQNTGGNNRTRTTNRTRTREYHFHVHDGSARNGQAGPRSGGPGGQQFTGRGDGARHGGHSPLADPEFFSNADIRNYCENGRGLFLQFAFELANAAEMLNAVLKEVPDPEGRAFGSRMRARRVSRKLKKAADDARDTAKNMAATYAAFQREFDPELAPYRSRQRHTGRRFDFTS</sequence>
<dbReference type="NCBIfam" id="NF041213">
    <property type="entry name" value="plasmid_TraA"/>
    <property type="match status" value="1"/>
</dbReference>
<accession>A0A2S1SVI6</accession>
<dbReference type="AlphaFoldDB" id="A0A2S1SVI6"/>
<dbReference type="EMBL" id="CP029188">
    <property type="protein sequence ID" value="AWI30415.1"/>
    <property type="molecule type" value="Genomic_DNA"/>
</dbReference>
<keyword evidence="3" id="KW-1185">Reference proteome</keyword>
<gene>
    <name evidence="2" type="ORF">DDW44_17750</name>
</gene>